<feature type="domain" description="Phycoerythrin alpha chain" evidence="14">
    <location>
        <begin position="58"/>
        <end position="116"/>
    </location>
</feature>
<evidence type="ECO:0000256" key="10">
    <source>
        <dbReference type="ARBA" id="ARBA00023136"/>
    </source>
</evidence>
<dbReference type="SUPFAM" id="SSF56568">
    <property type="entry name" value="Non-globular alpha+beta subunits of globular proteins"/>
    <property type="match status" value="1"/>
</dbReference>
<evidence type="ECO:0000256" key="4">
    <source>
        <dbReference type="ARBA" id="ARBA00022528"/>
    </source>
</evidence>
<keyword evidence="8" id="KW-0157">Chromophore</keyword>
<evidence type="ECO:0000256" key="12">
    <source>
        <dbReference type="ARBA" id="ARBA00033724"/>
    </source>
</evidence>
<dbReference type="EMBL" id="KF976861">
    <property type="protein sequence ID" value="AHH29958.1"/>
    <property type="molecule type" value="mRNA"/>
</dbReference>
<keyword evidence="4" id="KW-0150">Chloroplast</keyword>
<dbReference type="GO" id="GO:0030089">
    <property type="term" value="C:phycobilisome"/>
    <property type="evidence" value="ECO:0007669"/>
    <property type="project" value="InterPro"/>
</dbReference>
<keyword evidence="6" id="KW-0934">Plastid</keyword>
<keyword evidence="11" id="KW-0089">Bile pigment</keyword>
<evidence type="ECO:0000256" key="9">
    <source>
        <dbReference type="ARBA" id="ARBA00023078"/>
    </source>
</evidence>
<accession>A0A067YRY1</accession>
<name>A0A067YRY1_9CRYP</name>
<evidence type="ECO:0000256" key="1">
    <source>
        <dbReference type="ARBA" id="ARBA00004622"/>
    </source>
</evidence>
<dbReference type="InterPro" id="IPR037011">
    <property type="entry name" value="Phycoerythr-like_a_sf"/>
</dbReference>
<evidence type="ECO:0000256" key="7">
    <source>
        <dbReference type="ARBA" id="ARBA00022982"/>
    </source>
</evidence>
<evidence type="ECO:0000259" key="14">
    <source>
        <dbReference type="Pfam" id="PF02972"/>
    </source>
</evidence>
<comment type="similarity">
    <text evidence="2">Belongs to the phycoerythrin family.</text>
</comment>
<keyword evidence="5" id="KW-0602">Photosynthesis</keyword>
<dbReference type="GO" id="GO:0015979">
    <property type="term" value="P:photosynthesis"/>
    <property type="evidence" value="ECO:0007669"/>
    <property type="project" value="UniProtKB-KW"/>
</dbReference>
<evidence type="ECO:0000256" key="5">
    <source>
        <dbReference type="ARBA" id="ARBA00022531"/>
    </source>
</evidence>
<evidence type="ECO:0000256" key="6">
    <source>
        <dbReference type="ARBA" id="ARBA00022640"/>
    </source>
</evidence>
<keyword evidence="13" id="KW-0732">Signal</keyword>
<comment type="subcellular location">
    <subcellularLocation>
        <location evidence="1">Plastid</location>
        <location evidence="1">Chloroplast thylakoid membrane</location>
        <topology evidence="1">Peripheral membrane protein</topology>
        <orientation evidence="1">Lumenal side</orientation>
    </subcellularLocation>
</comment>
<evidence type="ECO:0000256" key="3">
    <source>
        <dbReference type="ARBA" id="ARBA00022448"/>
    </source>
</evidence>
<keyword evidence="9" id="KW-0793">Thylakoid</keyword>
<dbReference type="Gene3D" id="3.90.510.10">
    <property type="entry name" value="Phycoerythrin alpha chain"/>
    <property type="match status" value="1"/>
</dbReference>
<dbReference type="Pfam" id="PF02972">
    <property type="entry name" value="Phycoerythr_ab"/>
    <property type="match status" value="1"/>
</dbReference>
<feature type="signal peptide" evidence="13">
    <location>
        <begin position="1"/>
        <end position="16"/>
    </location>
</feature>
<dbReference type="AlphaFoldDB" id="A0A067YRY1"/>
<dbReference type="GO" id="GO:0009535">
    <property type="term" value="C:chloroplast thylakoid membrane"/>
    <property type="evidence" value="ECO:0007669"/>
    <property type="project" value="UniProtKB-SubCell"/>
</dbReference>
<reference evidence="15" key="1">
    <citation type="submission" date="2013-12" db="EMBL/GenBank/DDBJ databases">
        <title>Gene variety of cpeA encoding phycoerythrin alpha subunit in cryptophytes.</title>
        <authorList>
            <person name="Teng C.Y."/>
            <person name="Green B.R."/>
        </authorList>
    </citation>
    <scope>NUCLEOTIDE SEQUENCE</scope>
    <source>
        <strain evidence="15">CPCC344</strain>
    </source>
</reference>
<evidence type="ECO:0000313" key="15">
    <source>
        <dbReference type="EMBL" id="AHH29958.1"/>
    </source>
</evidence>
<evidence type="ECO:0000256" key="8">
    <source>
        <dbReference type="ARBA" id="ARBA00022991"/>
    </source>
</evidence>
<keyword evidence="7" id="KW-0249">Electron transport</keyword>
<feature type="chain" id="PRO_5001650310" evidence="13">
    <location>
        <begin position="17"/>
        <end position="130"/>
    </location>
</feature>
<comment type="function">
    <text evidence="12">Light-harvesting photosynthetic tetrapyrrole chromophore-protein from the phycobiliprotein complex.</text>
</comment>
<protein>
    <submittedName>
        <fullName evidence="15">Phycoerythrin alpha-subunit 1-1</fullName>
    </submittedName>
</protein>
<sequence length="130" mass="13133">MLARATVLALVGSAAAFSPMMSMETGRRQVVQAGAAAAVAAPLLRANPAAAGMDKSGRAPVITIFDHRGCNRGGPNKEYTGAKAGGKDDEMCVKVQSVKIAASEARAAAQLAESISLKAKGIDGSYTGKA</sequence>
<keyword evidence="10" id="KW-0472">Membrane</keyword>
<gene>
    <name evidence="15" type="primary">CpeA1</name>
</gene>
<proteinExistence type="evidence at transcript level"/>
<keyword evidence="3" id="KW-0813">Transport</keyword>
<evidence type="ECO:0000256" key="2">
    <source>
        <dbReference type="ARBA" id="ARBA00010039"/>
    </source>
</evidence>
<evidence type="ECO:0000256" key="13">
    <source>
        <dbReference type="SAM" id="SignalP"/>
    </source>
</evidence>
<organism evidence="15">
    <name type="scientific">Rhodomonas minuta</name>
    <dbReference type="NCBI Taxonomy" id="1326779"/>
    <lineage>
        <taxon>Eukaryota</taxon>
        <taxon>Cryptophyceae</taxon>
        <taxon>Pyrenomonadales</taxon>
        <taxon>Pyrenomonadaceae</taxon>
        <taxon>Rhodomonas</taxon>
    </lineage>
</organism>
<dbReference type="InterPro" id="IPR011070">
    <property type="entry name" value="Globular_prot_asu/bsu"/>
</dbReference>
<evidence type="ECO:0000256" key="11">
    <source>
        <dbReference type="ARBA" id="ARBA00023307"/>
    </source>
</evidence>
<dbReference type="InterPro" id="IPR004228">
    <property type="entry name" value="Phycoerythr_a"/>
</dbReference>